<evidence type="ECO:0000256" key="3">
    <source>
        <dbReference type="ARBA" id="ARBA00023163"/>
    </source>
</evidence>
<proteinExistence type="predicted"/>
<dbReference type="GO" id="GO:0003700">
    <property type="term" value="F:DNA-binding transcription factor activity"/>
    <property type="evidence" value="ECO:0007669"/>
    <property type="project" value="TreeGrafter"/>
</dbReference>
<evidence type="ECO:0000256" key="1">
    <source>
        <dbReference type="ARBA" id="ARBA00023015"/>
    </source>
</evidence>
<accession>A0A160PTE7</accession>
<keyword evidence="1" id="KW-0805">Transcription regulation</keyword>
<dbReference type="KEGG" id="csur:N24_2804"/>
<feature type="domain" description="HTH tetR-type" evidence="5">
    <location>
        <begin position="6"/>
        <end position="65"/>
    </location>
</feature>
<keyword evidence="3" id="KW-0804">Transcription</keyword>
<name>A0A160PTE7_9CORY</name>
<sequence length="192" mass="21121">MRADALAKREAIVLAAKDLIFKENAELSFRLIATEADVGVATVHRHFPSLVDLLVEVIPLALADIQALIDSFDPMWESDPAKAWHTICHTLSGMEATVLNDSFYLTVVESLKVEKVRELLISNLRPLIAGLLNKAVKHGFVAPDLEPLKFHFGLVAASRPLPIQVERIEPGFSAWAVDNFLSGLRSNADTSK</sequence>
<dbReference type="SUPFAM" id="SSF46689">
    <property type="entry name" value="Homeodomain-like"/>
    <property type="match status" value="1"/>
</dbReference>
<dbReference type="PROSITE" id="PS50977">
    <property type="entry name" value="HTH_TETR_2"/>
    <property type="match status" value="1"/>
</dbReference>
<dbReference type="Pfam" id="PF00440">
    <property type="entry name" value="TetR_N"/>
    <property type="match status" value="1"/>
</dbReference>
<keyword evidence="2 4" id="KW-0238">DNA-binding</keyword>
<dbReference type="GO" id="GO:0000976">
    <property type="term" value="F:transcription cis-regulatory region binding"/>
    <property type="evidence" value="ECO:0007669"/>
    <property type="project" value="TreeGrafter"/>
</dbReference>
<organism evidence="6 7">
    <name type="scientific">Corynebacterium suranareeae</name>
    <dbReference type="NCBI Taxonomy" id="2506452"/>
    <lineage>
        <taxon>Bacteria</taxon>
        <taxon>Bacillati</taxon>
        <taxon>Actinomycetota</taxon>
        <taxon>Actinomycetes</taxon>
        <taxon>Mycobacteriales</taxon>
        <taxon>Corynebacteriaceae</taxon>
        <taxon>Corynebacterium</taxon>
    </lineage>
</organism>
<feature type="DNA-binding region" description="H-T-H motif" evidence="4">
    <location>
        <begin position="28"/>
        <end position="47"/>
    </location>
</feature>
<dbReference type="InterPro" id="IPR001647">
    <property type="entry name" value="HTH_TetR"/>
</dbReference>
<dbReference type="InterPro" id="IPR009057">
    <property type="entry name" value="Homeodomain-like_sf"/>
</dbReference>
<reference evidence="6 7" key="1">
    <citation type="submission" date="2016-02" db="EMBL/GenBank/DDBJ databases">
        <title>Corynebacterium glutamicum N24 whole genome sequencing project.</title>
        <authorList>
            <person name="Matsutani M."/>
            <person name="Nangtapong N."/>
            <person name="Yakushi T."/>
            <person name="Matsushita K."/>
        </authorList>
    </citation>
    <scope>NUCLEOTIDE SEQUENCE [LARGE SCALE GENOMIC DNA]</scope>
    <source>
        <strain evidence="6 7">N24</strain>
    </source>
</reference>
<dbReference type="Gene3D" id="1.10.357.10">
    <property type="entry name" value="Tetracycline Repressor, domain 2"/>
    <property type="match status" value="1"/>
</dbReference>
<dbReference type="InterPro" id="IPR036271">
    <property type="entry name" value="Tet_transcr_reg_TetR-rel_C_sf"/>
</dbReference>
<dbReference type="PANTHER" id="PTHR30055">
    <property type="entry name" value="HTH-TYPE TRANSCRIPTIONAL REGULATOR RUTR"/>
    <property type="match status" value="1"/>
</dbReference>
<dbReference type="InterPro" id="IPR050109">
    <property type="entry name" value="HTH-type_TetR-like_transc_reg"/>
</dbReference>
<evidence type="ECO:0000256" key="4">
    <source>
        <dbReference type="PROSITE-ProRule" id="PRU00335"/>
    </source>
</evidence>
<keyword evidence="7" id="KW-1185">Reference proteome</keyword>
<protein>
    <submittedName>
        <fullName evidence="6">TetR family transcriptional regulator</fullName>
    </submittedName>
</protein>
<evidence type="ECO:0000256" key="2">
    <source>
        <dbReference type="ARBA" id="ARBA00023125"/>
    </source>
</evidence>
<dbReference type="EMBL" id="AP017369">
    <property type="protein sequence ID" value="BAU97066.1"/>
    <property type="molecule type" value="Genomic_DNA"/>
</dbReference>
<dbReference type="AlphaFoldDB" id="A0A160PTE7"/>
<dbReference type="PANTHER" id="PTHR30055:SF234">
    <property type="entry name" value="HTH-TYPE TRANSCRIPTIONAL REGULATOR BETI"/>
    <property type="match status" value="1"/>
</dbReference>
<evidence type="ECO:0000259" key="5">
    <source>
        <dbReference type="PROSITE" id="PS50977"/>
    </source>
</evidence>
<dbReference type="Proteomes" id="UP000218244">
    <property type="component" value="Chromosome"/>
</dbReference>
<dbReference type="SUPFAM" id="SSF48498">
    <property type="entry name" value="Tetracyclin repressor-like, C-terminal domain"/>
    <property type="match status" value="1"/>
</dbReference>
<gene>
    <name evidence="6" type="ORF">N24_2804</name>
</gene>
<evidence type="ECO:0000313" key="6">
    <source>
        <dbReference type="EMBL" id="BAU97066.1"/>
    </source>
</evidence>
<evidence type="ECO:0000313" key="7">
    <source>
        <dbReference type="Proteomes" id="UP000218244"/>
    </source>
</evidence>